<dbReference type="Proteomes" id="UP000740329">
    <property type="component" value="Unassembled WGS sequence"/>
</dbReference>
<dbReference type="EC" id="5.4.99.27" evidence="5"/>
<dbReference type="NCBIfam" id="NF002160">
    <property type="entry name" value="PRK00984.2-5"/>
    <property type="match status" value="1"/>
</dbReference>
<keyword evidence="3 5" id="KW-0413">Isomerase</keyword>
<dbReference type="InterPro" id="IPR020119">
    <property type="entry name" value="PsdUridine_synth_TruD_CS"/>
</dbReference>
<name>A0A8J7UTN3_METVO</name>
<evidence type="ECO:0000256" key="1">
    <source>
        <dbReference type="ARBA" id="ARBA00007953"/>
    </source>
</evidence>
<dbReference type="PANTHER" id="PTHR13326:SF21">
    <property type="entry name" value="PSEUDOURIDYLATE SYNTHASE PUS7L"/>
    <property type="match status" value="1"/>
</dbReference>
<evidence type="ECO:0000256" key="2">
    <source>
        <dbReference type="ARBA" id="ARBA00022694"/>
    </source>
</evidence>
<evidence type="ECO:0000256" key="3">
    <source>
        <dbReference type="ARBA" id="ARBA00023235"/>
    </source>
</evidence>
<sequence>MKLRQKPEDFKVQEVLDLENILTDENSSEKNYKIYELCKKNMENLKAISYISKSQEIPLKEIGYCGLKDRHAITKQYISIPAEYEIDIKENNLKLNFIGYSSDKLTIGDLIGNHFEITIRNIDRDYFLEIADNIRNLEYGVPNYFDNQRFGSVFQGKFIVEYMLKNNFEEIFKILLTKYGKSENKKIKDLKRYIDKNWNNWDKCYQYVIKNDIKSKMYVNILKKLKNTGEYREAYKYVDIRLNDLFIAAYQSYLWNECLKEYLKEVLDKENRTYIDYDCGSLLYYSKIDESLFEELRNKEMPLLYDKLDKNLSEIDEKFVNAINMVLKRNKLKFKDFSDDNLIKGKFRNFNRPILNIPENVKYGKFKADELNKGKYKITLEFNLKKGAYATGIIKGVFNSVKYRQ</sequence>
<dbReference type="PROSITE" id="PS50984">
    <property type="entry name" value="TRUD"/>
    <property type="match status" value="1"/>
</dbReference>
<dbReference type="NCBIfam" id="NF002156">
    <property type="entry name" value="PRK00984.2-1"/>
    <property type="match status" value="1"/>
</dbReference>
<dbReference type="Gene3D" id="3.30.70.3160">
    <property type="match status" value="1"/>
</dbReference>
<comment type="similarity">
    <text evidence="1">Belongs to the pseudouridine synthase TruD family.</text>
</comment>
<protein>
    <submittedName>
        <fullName evidence="5">tRNA pseudouridine13 synthase</fullName>
        <ecNumber evidence="5">5.4.99.27</ecNumber>
    </submittedName>
</protein>
<evidence type="ECO:0000259" key="4">
    <source>
        <dbReference type="PROSITE" id="PS50984"/>
    </source>
</evidence>
<dbReference type="InterPro" id="IPR042214">
    <property type="entry name" value="TruD_catalytic"/>
</dbReference>
<dbReference type="Pfam" id="PF01142">
    <property type="entry name" value="TruD"/>
    <property type="match status" value="1"/>
</dbReference>
<gene>
    <name evidence="5" type="ORF">J3E07_001289</name>
</gene>
<dbReference type="Gene3D" id="1.10.1510.30">
    <property type="match status" value="1"/>
</dbReference>
<dbReference type="RefSeq" id="WP_209591379.1">
    <property type="nucleotide sequence ID" value="NZ_JAGGMV010000003.1"/>
</dbReference>
<evidence type="ECO:0000313" key="6">
    <source>
        <dbReference type="Proteomes" id="UP000740329"/>
    </source>
</evidence>
<accession>A0A8J7UTN3</accession>
<feature type="domain" description="TRUD" evidence="4">
    <location>
        <begin position="140"/>
        <end position="357"/>
    </location>
</feature>
<dbReference type="PIRSF" id="PIRSF037016">
    <property type="entry name" value="Pseudouridin_synth_euk_prd"/>
    <property type="match status" value="1"/>
</dbReference>
<proteinExistence type="inferred from homology"/>
<dbReference type="EMBL" id="JAGGMV010000003">
    <property type="protein sequence ID" value="MBP2201864.1"/>
    <property type="molecule type" value="Genomic_DNA"/>
</dbReference>
<dbReference type="InterPro" id="IPR001656">
    <property type="entry name" value="PsdUridine_synth_TruD"/>
</dbReference>
<dbReference type="Gene3D" id="3.30.2350.20">
    <property type="entry name" value="TruD, catalytic domain"/>
    <property type="match status" value="1"/>
</dbReference>
<dbReference type="GO" id="GO:0003723">
    <property type="term" value="F:RNA binding"/>
    <property type="evidence" value="ECO:0007669"/>
    <property type="project" value="InterPro"/>
</dbReference>
<organism evidence="5 6">
    <name type="scientific">Methanococcus voltae</name>
    <dbReference type="NCBI Taxonomy" id="2188"/>
    <lineage>
        <taxon>Archaea</taxon>
        <taxon>Methanobacteriati</taxon>
        <taxon>Methanobacteriota</taxon>
        <taxon>Methanomada group</taxon>
        <taxon>Methanococci</taxon>
        <taxon>Methanococcales</taxon>
        <taxon>Methanococcaceae</taxon>
        <taxon>Methanococcus</taxon>
    </lineage>
</organism>
<dbReference type="AlphaFoldDB" id="A0A8J7UTN3"/>
<dbReference type="PANTHER" id="PTHR13326">
    <property type="entry name" value="TRNA PSEUDOURIDINE SYNTHASE D"/>
    <property type="match status" value="1"/>
</dbReference>
<dbReference type="GO" id="GO:0001522">
    <property type="term" value="P:pseudouridine synthesis"/>
    <property type="evidence" value="ECO:0007669"/>
    <property type="project" value="InterPro"/>
</dbReference>
<dbReference type="FunFam" id="3.30.70.3160:FF:000001">
    <property type="entry name" value="Probable tRNA pseudouridine synthase D"/>
    <property type="match status" value="1"/>
</dbReference>
<dbReference type="PROSITE" id="PS01268">
    <property type="entry name" value="UPF0024"/>
    <property type="match status" value="1"/>
</dbReference>
<dbReference type="GO" id="GO:0008033">
    <property type="term" value="P:tRNA processing"/>
    <property type="evidence" value="ECO:0007669"/>
    <property type="project" value="UniProtKB-KW"/>
</dbReference>
<keyword evidence="2" id="KW-0819">tRNA processing</keyword>
<dbReference type="GO" id="GO:0160150">
    <property type="term" value="F:tRNA pseudouridine(13) synthase activity"/>
    <property type="evidence" value="ECO:0007669"/>
    <property type="project" value="UniProtKB-EC"/>
</dbReference>
<reference evidence="5" key="1">
    <citation type="submission" date="2021-03" db="EMBL/GenBank/DDBJ databases">
        <title>Genomic Encyclopedia of Type Strains, Phase IV (KMG-V): Genome sequencing to study the core and pangenomes of soil and plant-associated prokaryotes.</title>
        <authorList>
            <person name="Whitman W."/>
        </authorList>
    </citation>
    <scope>NUCLEOTIDE SEQUENCE</scope>
    <source>
        <strain evidence="5">C4</strain>
    </source>
</reference>
<evidence type="ECO:0000313" key="5">
    <source>
        <dbReference type="EMBL" id="MBP2201864.1"/>
    </source>
</evidence>
<dbReference type="InterPro" id="IPR020103">
    <property type="entry name" value="PsdUridine_synth_cat_dom_sf"/>
</dbReference>
<comment type="caution">
    <text evidence="5">The sequence shown here is derived from an EMBL/GenBank/DDBJ whole genome shotgun (WGS) entry which is preliminary data.</text>
</comment>
<dbReference type="InterPro" id="IPR011760">
    <property type="entry name" value="PsdUridine_synth_TruD_insert"/>
</dbReference>
<dbReference type="SUPFAM" id="SSF55120">
    <property type="entry name" value="Pseudouridine synthase"/>
    <property type="match status" value="1"/>
</dbReference>